<dbReference type="OrthoDB" id="10648772at2759"/>
<evidence type="ECO:0000256" key="1">
    <source>
        <dbReference type="SAM" id="MobiDB-lite"/>
    </source>
</evidence>
<feature type="region of interest" description="Disordered" evidence="1">
    <location>
        <begin position="104"/>
        <end position="131"/>
    </location>
</feature>
<evidence type="ECO:0000313" key="2">
    <source>
        <dbReference type="EMBL" id="KAJ3606181.1"/>
    </source>
</evidence>
<proteinExistence type="predicted"/>
<dbReference type="Proteomes" id="UP001148018">
    <property type="component" value="Unassembled WGS sequence"/>
</dbReference>
<sequence length="251" mass="27169">MIERGSLREDGQQRDVLQRLARLQHTIKGYSNEVYLTEPPTPTNEHNSGHFKGKGHRHDEEPVSLKTRVDKVARAWSLDQSWCVVLLHSAMVPPWLGATATVATNEHRQSRALRRQRPGDSLGKSGGSHTVPAGKSLVLLQGPAGKSLVLLQVPAGKSLVLLQVPAGKSLVLIQVPTGKSSPPPGARREESGPPPGAPHREVWFTFRGPQGKSLVHLQGPAVEESGPPPGARRGRVWSTSRGPAHGPDWRT</sequence>
<feature type="region of interest" description="Disordered" evidence="1">
    <location>
        <begin position="34"/>
        <end position="60"/>
    </location>
</feature>
<dbReference type="EMBL" id="JANIIK010000042">
    <property type="protein sequence ID" value="KAJ3606181.1"/>
    <property type="molecule type" value="Genomic_DNA"/>
</dbReference>
<evidence type="ECO:0000313" key="3">
    <source>
        <dbReference type="Proteomes" id="UP001148018"/>
    </source>
</evidence>
<feature type="region of interest" description="Disordered" evidence="1">
    <location>
        <begin position="175"/>
        <end position="251"/>
    </location>
</feature>
<name>A0A9Q0EI59_9TELE</name>
<organism evidence="2 3">
    <name type="scientific">Muraenolepis orangiensis</name>
    <name type="common">Patagonian moray cod</name>
    <dbReference type="NCBI Taxonomy" id="630683"/>
    <lineage>
        <taxon>Eukaryota</taxon>
        <taxon>Metazoa</taxon>
        <taxon>Chordata</taxon>
        <taxon>Craniata</taxon>
        <taxon>Vertebrata</taxon>
        <taxon>Euteleostomi</taxon>
        <taxon>Actinopterygii</taxon>
        <taxon>Neopterygii</taxon>
        <taxon>Teleostei</taxon>
        <taxon>Neoteleostei</taxon>
        <taxon>Acanthomorphata</taxon>
        <taxon>Zeiogadaria</taxon>
        <taxon>Gadariae</taxon>
        <taxon>Gadiformes</taxon>
        <taxon>Muraenolepidoidei</taxon>
        <taxon>Muraenolepididae</taxon>
        <taxon>Muraenolepis</taxon>
    </lineage>
</organism>
<gene>
    <name evidence="2" type="ORF">NHX12_025702</name>
</gene>
<accession>A0A9Q0EI59</accession>
<dbReference type="AlphaFoldDB" id="A0A9Q0EI59"/>
<protein>
    <submittedName>
        <fullName evidence="2">Uncharacterized protein</fullName>
    </submittedName>
</protein>
<comment type="caution">
    <text evidence="2">The sequence shown here is derived from an EMBL/GenBank/DDBJ whole genome shotgun (WGS) entry which is preliminary data.</text>
</comment>
<feature type="non-terminal residue" evidence="2">
    <location>
        <position position="1"/>
    </location>
</feature>
<reference evidence="2" key="1">
    <citation type="submission" date="2022-07" db="EMBL/GenBank/DDBJ databases">
        <title>Chromosome-level genome of Muraenolepis orangiensis.</title>
        <authorList>
            <person name="Kim J."/>
        </authorList>
    </citation>
    <scope>NUCLEOTIDE SEQUENCE</scope>
    <source>
        <strain evidence="2">KU_S4_2022</strain>
        <tissue evidence="2">Muscle</tissue>
    </source>
</reference>
<keyword evidence="3" id="KW-1185">Reference proteome</keyword>